<evidence type="ECO:0000256" key="1">
    <source>
        <dbReference type="SAM" id="MobiDB-lite"/>
    </source>
</evidence>
<evidence type="ECO:0000313" key="3">
    <source>
        <dbReference type="Proteomes" id="UP000215914"/>
    </source>
</evidence>
<accession>A0A251T523</accession>
<organism evidence="2 3">
    <name type="scientific">Helianthus annuus</name>
    <name type="common">Common sunflower</name>
    <dbReference type="NCBI Taxonomy" id="4232"/>
    <lineage>
        <taxon>Eukaryota</taxon>
        <taxon>Viridiplantae</taxon>
        <taxon>Streptophyta</taxon>
        <taxon>Embryophyta</taxon>
        <taxon>Tracheophyta</taxon>
        <taxon>Spermatophyta</taxon>
        <taxon>Magnoliopsida</taxon>
        <taxon>eudicotyledons</taxon>
        <taxon>Gunneridae</taxon>
        <taxon>Pentapetalae</taxon>
        <taxon>asterids</taxon>
        <taxon>campanulids</taxon>
        <taxon>Asterales</taxon>
        <taxon>Asteraceae</taxon>
        <taxon>Asteroideae</taxon>
        <taxon>Heliantheae alliance</taxon>
        <taxon>Heliantheae</taxon>
        <taxon>Helianthus</taxon>
    </lineage>
</organism>
<protein>
    <submittedName>
        <fullName evidence="2">Uncharacterized protein</fullName>
    </submittedName>
</protein>
<feature type="region of interest" description="Disordered" evidence="1">
    <location>
        <begin position="51"/>
        <end position="71"/>
    </location>
</feature>
<dbReference type="EMBL" id="CM007901">
    <property type="protein sequence ID" value="OTG05606.1"/>
    <property type="molecule type" value="Genomic_DNA"/>
</dbReference>
<evidence type="ECO:0000313" key="2">
    <source>
        <dbReference type="EMBL" id="OTG05606.1"/>
    </source>
</evidence>
<keyword evidence="3" id="KW-1185">Reference proteome</keyword>
<dbReference type="Proteomes" id="UP000215914">
    <property type="component" value="Chromosome 12"/>
</dbReference>
<gene>
    <name evidence="2" type="ORF">HannXRQ_Chr12g0375481</name>
</gene>
<proteinExistence type="predicted"/>
<dbReference type="InParanoid" id="A0A251T523"/>
<name>A0A251T523_HELAN</name>
<reference evidence="3" key="1">
    <citation type="journal article" date="2017" name="Nature">
        <title>The sunflower genome provides insights into oil metabolism, flowering and Asterid evolution.</title>
        <authorList>
            <person name="Badouin H."/>
            <person name="Gouzy J."/>
            <person name="Grassa C.J."/>
            <person name="Murat F."/>
            <person name="Staton S.E."/>
            <person name="Cottret L."/>
            <person name="Lelandais-Briere C."/>
            <person name="Owens G.L."/>
            <person name="Carrere S."/>
            <person name="Mayjonade B."/>
            <person name="Legrand L."/>
            <person name="Gill N."/>
            <person name="Kane N.C."/>
            <person name="Bowers J.E."/>
            <person name="Hubner S."/>
            <person name="Bellec A."/>
            <person name="Berard A."/>
            <person name="Berges H."/>
            <person name="Blanchet N."/>
            <person name="Boniface M.C."/>
            <person name="Brunel D."/>
            <person name="Catrice O."/>
            <person name="Chaidir N."/>
            <person name="Claudel C."/>
            <person name="Donnadieu C."/>
            <person name="Faraut T."/>
            <person name="Fievet G."/>
            <person name="Helmstetter N."/>
            <person name="King M."/>
            <person name="Knapp S.J."/>
            <person name="Lai Z."/>
            <person name="Le Paslier M.C."/>
            <person name="Lippi Y."/>
            <person name="Lorenzon L."/>
            <person name="Mandel J.R."/>
            <person name="Marage G."/>
            <person name="Marchand G."/>
            <person name="Marquand E."/>
            <person name="Bret-Mestries E."/>
            <person name="Morien E."/>
            <person name="Nambeesan S."/>
            <person name="Nguyen T."/>
            <person name="Pegot-Espagnet P."/>
            <person name="Pouilly N."/>
            <person name="Raftis F."/>
            <person name="Sallet E."/>
            <person name="Schiex T."/>
            <person name="Thomas J."/>
            <person name="Vandecasteele C."/>
            <person name="Vares D."/>
            <person name="Vear F."/>
            <person name="Vautrin S."/>
            <person name="Crespi M."/>
            <person name="Mangin B."/>
            <person name="Burke J.M."/>
            <person name="Salse J."/>
            <person name="Munos S."/>
            <person name="Vincourt P."/>
            <person name="Rieseberg L.H."/>
            <person name="Langlade N.B."/>
        </authorList>
    </citation>
    <scope>NUCLEOTIDE SEQUENCE [LARGE SCALE GENOMIC DNA]</scope>
    <source>
        <strain evidence="3">cv. SF193</strain>
    </source>
</reference>
<dbReference type="AlphaFoldDB" id="A0A251T523"/>
<sequence length="114" mass="12700">MFSRYYEFISINNLSFLPDVGGARFLGLVVTPSFHRIKSAYTTPLTFSGSYKDRGSRGGRGSGTTSCKGSTVRPSLDTNNLIKLFYGLDSLKLELNRLEIEVTDYDREPSESQS</sequence>